<name>A0A177P1X2_9GAMM</name>
<dbReference type="OrthoDB" id="9810005at2"/>
<dbReference type="SUPFAM" id="SSF51556">
    <property type="entry name" value="Metallo-dependent hydrolases"/>
    <property type="match status" value="1"/>
</dbReference>
<evidence type="ECO:0000313" key="3">
    <source>
        <dbReference type="Proteomes" id="UP000077628"/>
    </source>
</evidence>
<dbReference type="RefSeq" id="WP_064025642.1">
    <property type="nucleotide sequence ID" value="NZ_LUUK01000053.1"/>
</dbReference>
<dbReference type="PIRSF" id="PIRSF005902">
    <property type="entry name" value="DNase_TatD"/>
    <property type="match status" value="1"/>
</dbReference>
<keyword evidence="3" id="KW-1185">Reference proteome</keyword>
<reference evidence="3" key="1">
    <citation type="submission" date="2016-03" db="EMBL/GenBank/DDBJ databases">
        <authorList>
            <person name="Heylen K."/>
            <person name="De Vos P."/>
            <person name="Vekeman B."/>
        </authorList>
    </citation>
    <scope>NUCLEOTIDE SEQUENCE [LARGE SCALE GENOMIC DNA]</scope>
    <source>
        <strain evidence="3">R-45383</strain>
    </source>
</reference>
<dbReference type="EMBL" id="LUUK01000053">
    <property type="protein sequence ID" value="OAI23864.1"/>
    <property type="molecule type" value="Genomic_DNA"/>
</dbReference>
<accession>A0A177P1X2</accession>
<protein>
    <recommendedName>
        <fullName evidence="4">Hydrolase TatD</fullName>
    </recommendedName>
</protein>
<dbReference type="GO" id="GO:0046872">
    <property type="term" value="F:metal ion binding"/>
    <property type="evidence" value="ECO:0007669"/>
    <property type="project" value="UniProtKB-KW"/>
</dbReference>
<feature type="binding site" evidence="1">
    <location>
        <position position="111"/>
    </location>
    <ligand>
        <name>a divalent metal cation</name>
        <dbReference type="ChEBI" id="CHEBI:60240"/>
        <label>2</label>
    </ligand>
</feature>
<sequence>MYTDLHCHSARPEAELSLINFDLTSLNANDVDAAIEAAGRSRISAGLHPWYLAEPTLTPAFDALERLSPYLAAVGECGLDRCAATPYELQRRTFIRQIECAERWEKPLIVHCVRAYGDLLVLRQTLKPKQVWIVHGFTGKPGLAEQLVCAGCYLSFGKALLNPRASARDSWRTTPLDRVFLETDVADISIATIHAEAATIRGLDLTALQRQLVANFDRVFR</sequence>
<evidence type="ECO:0000313" key="2">
    <source>
        <dbReference type="EMBL" id="OAI23864.1"/>
    </source>
</evidence>
<evidence type="ECO:0000256" key="1">
    <source>
        <dbReference type="PIRSR" id="PIRSR005902-1"/>
    </source>
</evidence>
<dbReference type="Proteomes" id="UP000077628">
    <property type="component" value="Unassembled WGS sequence"/>
</dbReference>
<evidence type="ECO:0008006" key="4">
    <source>
        <dbReference type="Google" id="ProtNLM"/>
    </source>
</evidence>
<dbReference type="PANTHER" id="PTHR47176">
    <property type="entry name" value="OSJNBA0020J04.13 PROTEIN"/>
    <property type="match status" value="1"/>
</dbReference>
<feature type="binding site" evidence="1">
    <location>
        <position position="184"/>
    </location>
    <ligand>
        <name>a divalent metal cation</name>
        <dbReference type="ChEBI" id="CHEBI:60240"/>
        <label>1</label>
    </ligand>
</feature>
<organism evidence="2 3">
    <name type="scientific">Methylomonas koyamae</name>
    <dbReference type="NCBI Taxonomy" id="702114"/>
    <lineage>
        <taxon>Bacteria</taxon>
        <taxon>Pseudomonadati</taxon>
        <taxon>Pseudomonadota</taxon>
        <taxon>Gammaproteobacteria</taxon>
        <taxon>Methylococcales</taxon>
        <taxon>Methylococcaceae</taxon>
        <taxon>Methylomonas</taxon>
    </lineage>
</organism>
<dbReference type="PANTHER" id="PTHR47176:SF1">
    <property type="entry name" value="OS04G0577500 PROTEIN"/>
    <property type="match status" value="1"/>
</dbReference>
<dbReference type="STRING" id="702114.A1355_21105"/>
<feature type="binding site" evidence="1">
    <location>
        <position position="135"/>
    </location>
    <ligand>
        <name>a divalent metal cation</name>
        <dbReference type="ChEBI" id="CHEBI:60240"/>
        <label>2</label>
    </ligand>
</feature>
<dbReference type="GO" id="GO:0016788">
    <property type="term" value="F:hydrolase activity, acting on ester bonds"/>
    <property type="evidence" value="ECO:0007669"/>
    <property type="project" value="InterPro"/>
</dbReference>
<feature type="binding site" evidence="1">
    <location>
        <position position="76"/>
    </location>
    <ligand>
        <name>a divalent metal cation</name>
        <dbReference type="ChEBI" id="CHEBI:60240"/>
        <label>1</label>
    </ligand>
</feature>
<gene>
    <name evidence="2" type="ORF">A1355_21105</name>
</gene>
<dbReference type="Gene3D" id="3.20.20.140">
    <property type="entry name" value="Metal-dependent hydrolases"/>
    <property type="match status" value="1"/>
</dbReference>
<dbReference type="InterPro" id="IPR001130">
    <property type="entry name" value="TatD-like"/>
</dbReference>
<dbReference type="InterPro" id="IPR032466">
    <property type="entry name" value="Metal_Hydrolase"/>
</dbReference>
<proteinExistence type="predicted"/>
<dbReference type="AlphaFoldDB" id="A0A177P1X2"/>
<dbReference type="Pfam" id="PF01026">
    <property type="entry name" value="TatD_DNase"/>
    <property type="match status" value="1"/>
</dbReference>
<comment type="caution">
    <text evidence="2">The sequence shown here is derived from an EMBL/GenBank/DDBJ whole genome shotgun (WGS) entry which is preliminary data.</text>
</comment>
<keyword evidence="1" id="KW-0479">Metal-binding</keyword>